<dbReference type="AlphaFoldDB" id="F8FMD3"/>
<dbReference type="EMBL" id="CP002869">
    <property type="protein sequence ID" value="AEI40016.1"/>
    <property type="molecule type" value="Genomic_DNA"/>
</dbReference>
<dbReference type="HOGENOM" id="CLU_171061_3_0_9"/>
<keyword evidence="1" id="KW-1133">Transmembrane helix</keyword>
<organism evidence="2 3">
    <name type="scientific">Paenibacillus mucilaginosus (strain KNP414)</name>
    <dbReference type="NCBI Taxonomy" id="1036673"/>
    <lineage>
        <taxon>Bacteria</taxon>
        <taxon>Bacillati</taxon>
        <taxon>Bacillota</taxon>
        <taxon>Bacilli</taxon>
        <taxon>Bacillales</taxon>
        <taxon>Paenibacillaceae</taxon>
        <taxon>Paenibacillus</taxon>
    </lineage>
</organism>
<sequence length="52" mass="5328">MEAVLSLLAGMVVGVLFTFIRLPLPAPVTIAGVLGVAGVYLGGKLVSLFIRS</sequence>
<feature type="transmembrane region" description="Helical" evidence="1">
    <location>
        <begin position="30"/>
        <end position="50"/>
    </location>
</feature>
<keyword evidence="1" id="KW-0472">Membrane</keyword>
<evidence type="ECO:0000313" key="2">
    <source>
        <dbReference type="EMBL" id="AEI40016.1"/>
    </source>
</evidence>
<proteinExistence type="predicted"/>
<accession>F8FMD3</accession>
<dbReference type="NCBIfam" id="TIGR03510">
    <property type="entry name" value="XapX"/>
    <property type="match status" value="1"/>
</dbReference>
<feature type="transmembrane region" description="Helical" evidence="1">
    <location>
        <begin position="7"/>
        <end position="24"/>
    </location>
</feature>
<evidence type="ECO:0008006" key="4">
    <source>
        <dbReference type="Google" id="ProtNLM"/>
    </source>
</evidence>
<evidence type="ECO:0000313" key="3">
    <source>
        <dbReference type="Proteomes" id="UP000006620"/>
    </source>
</evidence>
<dbReference type="KEGG" id="pms:KNP414_01452"/>
<dbReference type="Proteomes" id="UP000006620">
    <property type="component" value="Chromosome"/>
</dbReference>
<reference evidence="2 3" key="2">
    <citation type="journal article" date="2013" name="Genome Announc.">
        <title>Genome Sequence of Growth-Improving Paenibacillus mucilaginosus Strain KNP414.</title>
        <authorList>
            <person name="Lu J.J."/>
            <person name="Wang J.F."/>
            <person name="Hu X.F."/>
        </authorList>
    </citation>
    <scope>NUCLEOTIDE SEQUENCE [LARGE SCALE GENOMIC DNA]</scope>
    <source>
        <strain evidence="2 3">KNP414</strain>
    </source>
</reference>
<reference evidence="3" key="1">
    <citation type="submission" date="2011-06" db="EMBL/GenBank/DDBJ databases">
        <title>Complete genome sequence of Paenibacillus mucilaginosus KNP414.</title>
        <authorList>
            <person name="Wang J."/>
            <person name="Hu S."/>
            <person name="Hu X."/>
            <person name="Zhang B."/>
            <person name="Dong D."/>
            <person name="Zhang S."/>
            <person name="Zhao K."/>
            <person name="Wu D."/>
        </authorList>
    </citation>
    <scope>NUCLEOTIDE SEQUENCE [LARGE SCALE GENOMIC DNA]</scope>
    <source>
        <strain evidence="3">KNP414</strain>
    </source>
</reference>
<gene>
    <name evidence="2" type="ordered locus">KNP414_01452</name>
</gene>
<name>F8FMD3_PAEMK</name>
<dbReference type="RefSeq" id="WP_013915178.1">
    <property type="nucleotide sequence ID" value="NC_015690.1"/>
</dbReference>
<protein>
    <recommendedName>
        <fullName evidence="4">XapX domain protein</fullName>
    </recommendedName>
</protein>
<keyword evidence="1" id="KW-0812">Transmembrane</keyword>
<dbReference type="InterPro" id="IPR020017">
    <property type="entry name" value="XapX_domain"/>
</dbReference>
<dbReference type="PATRIC" id="fig|1036673.3.peg.1275"/>
<evidence type="ECO:0000256" key="1">
    <source>
        <dbReference type="SAM" id="Phobius"/>
    </source>
</evidence>